<reference evidence="1" key="1">
    <citation type="submission" date="2021-01" db="EMBL/GenBank/DDBJ databases">
        <authorList>
            <person name="Corre E."/>
            <person name="Pelletier E."/>
            <person name="Niang G."/>
            <person name="Scheremetjew M."/>
            <person name="Finn R."/>
            <person name="Kale V."/>
            <person name="Holt S."/>
            <person name="Cochrane G."/>
            <person name="Meng A."/>
            <person name="Brown T."/>
            <person name="Cohen L."/>
        </authorList>
    </citation>
    <scope>NUCLEOTIDE SEQUENCE</scope>
    <source>
        <strain evidence="1">CCMP645</strain>
    </source>
</reference>
<dbReference type="Pfam" id="PF11902">
    <property type="entry name" value="DUF3422"/>
    <property type="match status" value="1"/>
</dbReference>
<sequence>MMQTFSRSLGNCNARELAVLLKSPLESVTLKVAHLSTTANAVPVSRAGVNSHALRSEVNGLLHQRPTQKLTLPVLVSTITHTHKQLVRVGGVLCPLAAPGGSSGQPDGPTAAAMREQDHAHLTALCHHFHVHPPPLSANFFSADLAGACRVRWERHTEVQTYTFTRDADAAEAHEPFHPKHLPTSLLPAEWLRSIPGSAISAMHMAALEQAPEGDLVRALSPHFNRSGFITGCALDNDRFRAVSDWRVHDDGFARLILFANGDAQNKGGVAGQVLQQLIELEKYRVLACMGLPFAQAVGTRIDELNAELQSVMDDISLSRKNQFNDLDTQRRLLDRLCALTAITLKVSASSHYRFSASSAYSKIVDDRISFLQMAEMQELPSMSAFIKRVLDPAIRTCDHVAARLEVVASSSQLAADLLRTSLTVQQQAAHSEQLEQIKHTARTQLLLQECVEGLSVVAITYYSTGVLGYLAKAAYKLDMLPVSPDVAVGLSVPFLGAAVYFGLHRLKHGVLSPPTGKQP</sequence>
<dbReference type="AlphaFoldDB" id="A0A7S4BAT3"/>
<accession>A0A7S4BAT3</accession>
<protein>
    <recommendedName>
        <fullName evidence="2">DUF3422 domain-containing protein</fullName>
    </recommendedName>
</protein>
<name>A0A7S4BAT3_CHRCT</name>
<evidence type="ECO:0008006" key="2">
    <source>
        <dbReference type="Google" id="ProtNLM"/>
    </source>
</evidence>
<proteinExistence type="predicted"/>
<organism evidence="1">
    <name type="scientific">Chrysotila carterae</name>
    <name type="common">Marine alga</name>
    <name type="synonym">Syracosphaera carterae</name>
    <dbReference type="NCBI Taxonomy" id="13221"/>
    <lineage>
        <taxon>Eukaryota</taxon>
        <taxon>Haptista</taxon>
        <taxon>Haptophyta</taxon>
        <taxon>Prymnesiophyceae</taxon>
        <taxon>Isochrysidales</taxon>
        <taxon>Isochrysidaceae</taxon>
        <taxon>Chrysotila</taxon>
    </lineage>
</organism>
<dbReference type="InterPro" id="IPR021830">
    <property type="entry name" value="DUF3422"/>
</dbReference>
<dbReference type="EMBL" id="HBIZ01020131">
    <property type="protein sequence ID" value="CAE0760058.1"/>
    <property type="molecule type" value="Transcribed_RNA"/>
</dbReference>
<evidence type="ECO:0000313" key="1">
    <source>
        <dbReference type="EMBL" id="CAE0760058.1"/>
    </source>
</evidence>
<gene>
    <name evidence="1" type="ORF">PCAR00345_LOCUS12664</name>
</gene>